<feature type="compositionally biased region" description="Acidic residues" evidence="10">
    <location>
        <begin position="105"/>
        <end position="115"/>
    </location>
</feature>
<feature type="transmembrane region" description="Helical" evidence="11">
    <location>
        <begin position="345"/>
        <end position="370"/>
    </location>
</feature>
<sequence>MDYSSLRKSFKGQTGNSSKYSKSNEELPNLYPHQSNDSRESPQPSTAVGRANHPEVIVKVDGSSSSSEDKPGREPSFGYMQREKNDIKDPASKRIGKFSDKKNVEDDEISLDMDIEMDKLRRERHHNSSPFQESTLSKNPSREIRVSFEPSVSNNSSLESVRRRYKDLQDDKEESSDGINSQQPEQEEKFGDEVLRCSSNSTFQTQSSGLSRAKTKSRLLDPSPNELDRIPFKSGQQKSELLGKSTDEDEDDPLECDDLPDKYKKVQVSTMTVLECMSLITIVALLGCTLFITSWKEKSFLELKLWKWEVLFLVLICGRLVSGWGIRIIVFFIERNFLLRKRVLYFVYGLRNGVQNCWWLGLVLLAWHFLFDKKVKRETNGAILKLITRILVCFLVANFVWLIKTLMVKVLASSFHVSTYFDRIQESIYNQYIIETLSGPPLIEIQKNEEEIEKTTAEIRKLQNAGINIPPDLKATVSPRSKSGRIGTKYSMEFSTRRGEKKVNTEITIDHLHKLNHKNISAWNMKRLMKIVRYGSLSTLEEQILDANIDDETAVEIRSEYEAKIAARKIFHNVAGRGSKYIYLQDLMRFMRDDEALKTMSFFEGASETCRISKSSLKNWVVNAFRERRALALTLNDTKTAVNKLHQVVNVIVGIIILVIWLLILGIATSKFVVFMGSQIVVASFIFGNTAKTLFESIIFLFLVHPFDVGDRCEVDGRQLVVEEMNILTTIFLRDDNLKVIYHNNILATKAIGNFYRSPDMGDAIEFFVHVSTPAEKIAMIRQRITSYIDNKKEHWYPNPMVILMDHMDLHKVKMAVWFRHRINHQDQGLKYERRSLLLEEMGKIFKELDIQYRLFPIDINVRNMSLPPLPPYSPS</sequence>
<feature type="compositionally biased region" description="Polar residues" evidence="10">
    <location>
        <begin position="128"/>
        <end position="139"/>
    </location>
</feature>
<evidence type="ECO:0000256" key="1">
    <source>
        <dbReference type="ARBA" id="ARBA00004141"/>
    </source>
</evidence>
<dbReference type="STRING" id="3983.A0A2C9W1M8"/>
<comment type="caution">
    <text evidence="13">The sequence shown here is derived from an EMBL/GenBank/DDBJ whole genome shotgun (WGS) entry which is preliminary data.</text>
</comment>
<dbReference type="Proteomes" id="UP000091857">
    <property type="component" value="Chromosome 4"/>
</dbReference>
<evidence type="ECO:0000256" key="2">
    <source>
        <dbReference type="ARBA" id="ARBA00008017"/>
    </source>
</evidence>
<keyword evidence="7 9" id="KW-0472">Membrane</keyword>
<dbReference type="AlphaFoldDB" id="A0A2C9W1M8"/>
<dbReference type="InterPro" id="IPR010920">
    <property type="entry name" value="LSM_dom_sf"/>
</dbReference>
<dbReference type="GO" id="GO:0005886">
    <property type="term" value="C:plasma membrane"/>
    <property type="evidence" value="ECO:0000318"/>
    <property type="project" value="GO_Central"/>
</dbReference>
<dbReference type="PANTHER" id="PTHR31618:SF27">
    <property type="entry name" value="MECHANOSENSITIVE ION CHANNEL PROTEIN"/>
    <property type="match status" value="1"/>
</dbReference>
<feature type="transmembrane region" description="Helical" evidence="11">
    <location>
        <begin position="272"/>
        <end position="292"/>
    </location>
</feature>
<keyword evidence="5 11" id="KW-1133">Transmembrane helix</keyword>
<dbReference type="GO" id="GO:0008381">
    <property type="term" value="F:mechanosensitive monoatomic ion channel activity"/>
    <property type="evidence" value="ECO:0000318"/>
    <property type="project" value="GO_Central"/>
</dbReference>
<evidence type="ECO:0000256" key="9">
    <source>
        <dbReference type="PIRNR" id="PIRNR017209"/>
    </source>
</evidence>
<evidence type="ECO:0000313" key="14">
    <source>
        <dbReference type="Proteomes" id="UP000091857"/>
    </source>
</evidence>
<evidence type="ECO:0000256" key="6">
    <source>
        <dbReference type="ARBA" id="ARBA00023065"/>
    </source>
</evidence>
<dbReference type="PIRSF" id="PIRSF017209">
    <property type="entry name" value="Memb_At2g17000_prd"/>
    <property type="match status" value="1"/>
</dbReference>
<feature type="transmembrane region" description="Helical" evidence="11">
    <location>
        <begin position="312"/>
        <end position="333"/>
    </location>
</feature>
<dbReference type="InterPro" id="IPR023408">
    <property type="entry name" value="MscS_beta-dom_sf"/>
</dbReference>
<comment type="subcellular location">
    <subcellularLocation>
        <location evidence="1">Membrane</location>
        <topology evidence="1">Multi-pass membrane protein</topology>
    </subcellularLocation>
</comment>
<feature type="compositionally biased region" description="Polar residues" evidence="10">
    <location>
        <begin position="150"/>
        <end position="159"/>
    </location>
</feature>
<keyword evidence="3" id="KW-0813">Transport</keyword>
<evidence type="ECO:0000256" key="11">
    <source>
        <dbReference type="SAM" id="Phobius"/>
    </source>
</evidence>
<dbReference type="EMBL" id="CM004390">
    <property type="protein sequence ID" value="OAY52260.1"/>
    <property type="molecule type" value="Genomic_DNA"/>
</dbReference>
<keyword evidence="4 11" id="KW-0812">Transmembrane</keyword>
<feature type="compositionally biased region" description="Basic and acidic residues" evidence="10">
    <location>
        <begin position="186"/>
        <end position="195"/>
    </location>
</feature>
<evidence type="ECO:0000256" key="5">
    <source>
        <dbReference type="ARBA" id="ARBA00022989"/>
    </source>
</evidence>
<feature type="domain" description="Mechanosensitive ion channel MscS" evidence="12">
    <location>
        <begin position="693"/>
        <end position="755"/>
    </location>
</feature>
<dbReference type="PANTHER" id="PTHR31618">
    <property type="entry name" value="MECHANOSENSITIVE ION CHANNEL PROTEIN 5"/>
    <property type="match status" value="1"/>
</dbReference>
<evidence type="ECO:0000256" key="10">
    <source>
        <dbReference type="SAM" id="MobiDB-lite"/>
    </source>
</evidence>
<dbReference type="InterPro" id="IPR016688">
    <property type="entry name" value="MscS-like_plants/fungi"/>
</dbReference>
<feature type="transmembrane region" description="Helical" evidence="11">
    <location>
        <begin position="382"/>
        <end position="403"/>
    </location>
</feature>
<dbReference type="Gene3D" id="2.30.30.60">
    <property type="match status" value="1"/>
</dbReference>
<accession>A0A2C9W1M8</accession>
<dbReference type="Gramene" id="Manes.04G069700.1.v8.1">
    <property type="protein sequence ID" value="Manes.04G069700.1.v8.1.CDS"/>
    <property type="gene ID" value="Manes.04G069700.v8.1"/>
</dbReference>
<feature type="region of interest" description="Disordered" evidence="10">
    <location>
        <begin position="1"/>
        <end position="231"/>
    </location>
</feature>
<evidence type="ECO:0000256" key="4">
    <source>
        <dbReference type="ARBA" id="ARBA00022692"/>
    </source>
</evidence>
<feature type="transmembrane region" description="Helical" evidence="11">
    <location>
        <begin position="680"/>
        <end position="704"/>
    </location>
</feature>
<dbReference type="FunFam" id="2.30.30.60:FF:000003">
    <property type="entry name" value="Predicted mechanosensitive ion channel"/>
    <property type="match status" value="1"/>
</dbReference>
<evidence type="ECO:0000259" key="12">
    <source>
        <dbReference type="Pfam" id="PF00924"/>
    </source>
</evidence>
<reference evidence="14" key="1">
    <citation type="journal article" date="2016" name="Nat. Biotechnol.">
        <title>Sequencing wild and cultivated cassava and related species reveals extensive interspecific hybridization and genetic diversity.</title>
        <authorList>
            <person name="Bredeson J.V."/>
            <person name="Lyons J.B."/>
            <person name="Prochnik S.E."/>
            <person name="Wu G.A."/>
            <person name="Ha C.M."/>
            <person name="Edsinger-Gonzales E."/>
            <person name="Grimwood J."/>
            <person name="Schmutz J."/>
            <person name="Rabbi I.Y."/>
            <person name="Egesi C."/>
            <person name="Nauluvula P."/>
            <person name="Lebot V."/>
            <person name="Ndunguru J."/>
            <person name="Mkamilo G."/>
            <person name="Bart R.S."/>
            <person name="Setter T.L."/>
            <person name="Gleadow R.M."/>
            <person name="Kulakow P."/>
            <person name="Ferguson M.E."/>
            <person name="Rounsley S."/>
            <person name="Rokhsar D.S."/>
        </authorList>
    </citation>
    <scope>NUCLEOTIDE SEQUENCE [LARGE SCALE GENOMIC DNA]</scope>
    <source>
        <strain evidence="14">cv. AM560-2</strain>
    </source>
</reference>
<feature type="transmembrane region" description="Helical" evidence="11">
    <location>
        <begin position="648"/>
        <end position="668"/>
    </location>
</feature>
<dbReference type="OMA" id="CMRERIV"/>
<evidence type="ECO:0000256" key="8">
    <source>
        <dbReference type="ARBA" id="ARBA00023303"/>
    </source>
</evidence>
<dbReference type="OrthoDB" id="544685at2759"/>
<dbReference type="GO" id="GO:0050982">
    <property type="term" value="P:detection of mechanical stimulus"/>
    <property type="evidence" value="ECO:0007669"/>
    <property type="project" value="UniProtKB-ARBA"/>
</dbReference>
<feature type="compositionally biased region" description="Polar residues" evidence="10">
    <location>
        <begin position="197"/>
        <end position="210"/>
    </location>
</feature>
<dbReference type="Pfam" id="PF00924">
    <property type="entry name" value="MS_channel_2nd"/>
    <property type="match status" value="1"/>
</dbReference>
<feature type="compositionally biased region" description="Basic and acidic residues" evidence="10">
    <location>
        <begin position="81"/>
        <end position="104"/>
    </location>
</feature>
<organism evidence="13 14">
    <name type="scientific">Manihot esculenta</name>
    <name type="common">Cassava</name>
    <name type="synonym">Jatropha manihot</name>
    <dbReference type="NCBI Taxonomy" id="3983"/>
    <lineage>
        <taxon>Eukaryota</taxon>
        <taxon>Viridiplantae</taxon>
        <taxon>Streptophyta</taxon>
        <taxon>Embryophyta</taxon>
        <taxon>Tracheophyta</taxon>
        <taxon>Spermatophyta</taxon>
        <taxon>Magnoliopsida</taxon>
        <taxon>eudicotyledons</taxon>
        <taxon>Gunneridae</taxon>
        <taxon>Pentapetalae</taxon>
        <taxon>rosids</taxon>
        <taxon>fabids</taxon>
        <taxon>Malpighiales</taxon>
        <taxon>Euphorbiaceae</taxon>
        <taxon>Crotonoideae</taxon>
        <taxon>Manihoteae</taxon>
        <taxon>Manihot</taxon>
    </lineage>
</organism>
<dbReference type="SUPFAM" id="SSF50182">
    <property type="entry name" value="Sm-like ribonucleoproteins"/>
    <property type="match status" value="1"/>
</dbReference>
<proteinExistence type="inferred from homology"/>
<keyword evidence="6" id="KW-0406">Ion transport</keyword>
<gene>
    <name evidence="13" type="ORF">MANES_04G069700v8</name>
</gene>
<dbReference type="InterPro" id="IPR006685">
    <property type="entry name" value="MscS_channel_2nd"/>
</dbReference>
<name>A0A2C9W1M8_MANES</name>
<keyword evidence="14" id="KW-1185">Reference proteome</keyword>
<feature type="compositionally biased region" description="Basic and acidic residues" evidence="10">
    <location>
        <begin position="160"/>
        <end position="169"/>
    </location>
</feature>
<feature type="compositionally biased region" description="Polar residues" evidence="10">
    <location>
        <begin position="11"/>
        <end position="21"/>
    </location>
</feature>
<evidence type="ECO:0000256" key="3">
    <source>
        <dbReference type="ARBA" id="ARBA00022448"/>
    </source>
</evidence>
<comment type="similarity">
    <text evidence="2 9">Belongs to the MscS (TC 1.A.23) family.</text>
</comment>
<keyword evidence="8" id="KW-0407">Ion channel</keyword>
<evidence type="ECO:0000256" key="7">
    <source>
        <dbReference type="ARBA" id="ARBA00023136"/>
    </source>
</evidence>
<dbReference type="GO" id="GO:0006820">
    <property type="term" value="P:monoatomic anion transport"/>
    <property type="evidence" value="ECO:0000318"/>
    <property type="project" value="GO_Central"/>
</dbReference>
<evidence type="ECO:0000313" key="13">
    <source>
        <dbReference type="EMBL" id="OAY52260.1"/>
    </source>
</evidence>
<protein>
    <recommendedName>
        <fullName evidence="9">Mechanosensitive ion channel protein</fullName>
    </recommendedName>
</protein>